<comment type="function">
    <text evidence="2 19">Cell wall formation.</text>
</comment>
<dbReference type="Gene3D" id="3.90.78.10">
    <property type="entry name" value="UDP-N-acetylenolpyruvoylglucosamine reductase, C-terminal domain"/>
    <property type="match status" value="1"/>
</dbReference>
<feature type="domain" description="FAD-binding PCMH-type" evidence="20">
    <location>
        <begin position="19"/>
        <end position="191"/>
    </location>
</feature>
<dbReference type="UniPathway" id="UPA00219"/>
<accession>A0A4R7BF18</accession>
<dbReference type="RefSeq" id="WP_133678687.1">
    <property type="nucleotide sequence ID" value="NZ_SNZP01000002.1"/>
</dbReference>
<dbReference type="NCBIfam" id="NF000755">
    <property type="entry name" value="PRK00046.1"/>
    <property type="match status" value="1"/>
</dbReference>
<keyword evidence="8 19" id="KW-0132">Cell division</keyword>
<comment type="caution">
    <text evidence="21">The sequence shown here is derived from an EMBL/GenBank/DDBJ whole genome shotgun (WGS) entry which is preliminary data.</text>
</comment>
<comment type="subcellular location">
    <subcellularLocation>
        <location evidence="3 19">Cytoplasm</location>
    </subcellularLocation>
</comment>
<evidence type="ECO:0000256" key="14">
    <source>
        <dbReference type="ARBA" id="ARBA00023002"/>
    </source>
</evidence>
<evidence type="ECO:0000256" key="15">
    <source>
        <dbReference type="ARBA" id="ARBA00023306"/>
    </source>
</evidence>
<dbReference type="HAMAP" id="MF_00037">
    <property type="entry name" value="MurB"/>
    <property type="match status" value="1"/>
</dbReference>
<evidence type="ECO:0000256" key="2">
    <source>
        <dbReference type="ARBA" id="ARBA00003921"/>
    </source>
</evidence>
<evidence type="ECO:0000256" key="1">
    <source>
        <dbReference type="ARBA" id="ARBA00001974"/>
    </source>
</evidence>
<comment type="cofactor">
    <cofactor evidence="1 19">
        <name>FAD</name>
        <dbReference type="ChEBI" id="CHEBI:57692"/>
    </cofactor>
</comment>
<keyword evidence="22" id="KW-1185">Reference proteome</keyword>
<comment type="similarity">
    <text evidence="19">Belongs to the MurB family.</text>
</comment>
<dbReference type="Gene3D" id="3.30.43.10">
    <property type="entry name" value="Uridine Diphospho-n-acetylenolpyruvylglucosamine Reductase, domain 2"/>
    <property type="match status" value="1"/>
</dbReference>
<dbReference type="GO" id="GO:0008762">
    <property type="term" value="F:UDP-N-acetylmuramate dehydrogenase activity"/>
    <property type="evidence" value="ECO:0007669"/>
    <property type="project" value="UniProtKB-UniRule"/>
</dbReference>
<evidence type="ECO:0000256" key="7">
    <source>
        <dbReference type="ARBA" id="ARBA00022490"/>
    </source>
</evidence>
<dbReference type="PANTHER" id="PTHR21071">
    <property type="entry name" value="UDP-N-ACETYLENOLPYRUVOYLGLUCOSAMINE REDUCTASE"/>
    <property type="match status" value="1"/>
</dbReference>
<evidence type="ECO:0000256" key="12">
    <source>
        <dbReference type="ARBA" id="ARBA00022960"/>
    </source>
</evidence>
<dbReference type="InterPro" id="IPR011601">
    <property type="entry name" value="MurB_C"/>
</dbReference>
<evidence type="ECO:0000256" key="9">
    <source>
        <dbReference type="ARBA" id="ARBA00022630"/>
    </source>
</evidence>
<comment type="catalytic activity">
    <reaction evidence="18 19">
        <text>UDP-N-acetyl-alpha-D-muramate + NADP(+) = UDP-N-acetyl-3-O-(1-carboxyvinyl)-alpha-D-glucosamine + NADPH + H(+)</text>
        <dbReference type="Rhea" id="RHEA:12248"/>
        <dbReference type="ChEBI" id="CHEBI:15378"/>
        <dbReference type="ChEBI" id="CHEBI:57783"/>
        <dbReference type="ChEBI" id="CHEBI:58349"/>
        <dbReference type="ChEBI" id="CHEBI:68483"/>
        <dbReference type="ChEBI" id="CHEBI:70757"/>
        <dbReference type="EC" id="1.3.1.98"/>
    </reaction>
</comment>
<evidence type="ECO:0000259" key="20">
    <source>
        <dbReference type="PROSITE" id="PS51387"/>
    </source>
</evidence>
<evidence type="ECO:0000256" key="16">
    <source>
        <dbReference type="ARBA" id="ARBA00023316"/>
    </source>
</evidence>
<dbReference type="Pfam" id="PF01565">
    <property type="entry name" value="FAD_binding_4"/>
    <property type="match status" value="1"/>
</dbReference>
<feature type="active site" evidence="19">
    <location>
        <position position="338"/>
    </location>
</feature>
<dbReference type="GO" id="GO:0071555">
    <property type="term" value="P:cell wall organization"/>
    <property type="evidence" value="ECO:0007669"/>
    <property type="project" value="UniProtKB-KW"/>
</dbReference>
<feature type="active site" evidence="19">
    <location>
        <position position="167"/>
    </location>
</feature>
<dbReference type="EC" id="1.3.1.98" evidence="5 19"/>
<evidence type="ECO:0000256" key="18">
    <source>
        <dbReference type="ARBA" id="ARBA00048914"/>
    </source>
</evidence>
<dbReference type="InterPro" id="IPR003170">
    <property type="entry name" value="MurB"/>
</dbReference>
<dbReference type="NCBIfam" id="NF010478">
    <property type="entry name" value="PRK13903.1"/>
    <property type="match status" value="1"/>
</dbReference>
<feature type="active site" description="Proton donor" evidence="19">
    <location>
        <position position="242"/>
    </location>
</feature>
<dbReference type="InterPro" id="IPR036635">
    <property type="entry name" value="MurB_C_sf"/>
</dbReference>
<reference evidence="21 22" key="1">
    <citation type="submission" date="2019-03" db="EMBL/GenBank/DDBJ databases">
        <title>Genomic Encyclopedia of Type Strains, Phase III (KMG-III): the genomes of soil and plant-associated and newly described type strains.</title>
        <authorList>
            <person name="Whitman W."/>
        </authorList>
    </citation>
    <scope>NUCLEOTIDE SEQUENCE [LARGE SCALE GENOMIC DNA]</scope>
    <source>
        <strain evidence="21 22">CECT 8976</strain>
    </source>
</reference>
<protein>
    <recommendedName>
        <fullName evidence="6 19">UDP-N-acetylenolpyruvoylglucosamine reductase</fullName>
        <ecNumber evidence="5 19">1.3.1.98</ecNumber>
    </recommendedName>
    <alternativeName>
        <fullName evidence="17 19">UDP-N-acetylmuramate dehydrogenase</fullName>
    </alternativeName>
</protein>
<keyword evidence="10 19" id="KW-0274">FAD</keyword>
<dbReference type="PANTHER" id="PTHR21071:SF4">
    <property type="entry name" value="UDP-N-ACETYLENOLPYRUVOYLGLUCOSAMINE REDUCTASE"/>
    <property type="match status" value="1"/>
</dbReference>
<dbReference type="GO" id="GO:0008360">
    <property type="term" value="P:regulation of cell shape"/>
    <property type="evidence" value="ECO:0007669"/>
    <property type="project" value="UniProtKB-KW"/>
</dbReference>
<dbReference type="Gene3D" id="3.30.465.10">
    <property type="match status" value="1"/>
</dbReference>
<comment type="pathway">
    <text evidence="4 19">Cell wall biogenesis; peptidoglycan biosynthesis.</text>
</comment>
<dbReference type="InterPro" id="IPR016167">
    <property type="entry name" value="FAD-bd_PCMH_sub1"/>
</dbReference>
<dbReference type="Pfam" id="PF02873">
    <property type="entry name" value="MurB_C"/>
    <property type="match status" value="1"/>
</dbReference>
<evidence type="ECO:0000256" key="17">
    <source>
        <dbReference type="ARBA" id="ARBA00031026"/>
    </source>
</evidence>
<evidence type="ECO:0000256" key="6">
    <source>
        <dbReference type="ARBA" id="ARBA00015188"/>
    </source>
</evidence>
<dbReference type="InterPro" id="IPR036318">
    <property type="entry name" value="FAD-bd_PCMH-like_sf"/>
</dbReference>
<keyword evidence="16 19" id="KW-0961">Cell wall biogenesis/degradation</keyword>
<evidence type="ECO:0000256" key="3">
    <source>
        <dbReference type="ARBA" id="ARBA00004496"/>
    </source>
</evidence>
<dbReference type="PROSITE" id="PS51387">
    <property type="entry name" value="FAD_PCMH"/>
    <property type="match status" value="1"/>
</dbReference>
<keyword evidence="9 19" id="KW-0285">Flavoprotein</keyword>
<dbReference type="GO" id="GO:0005829">
    <property type="term" value="C:cytosol"/>
    <property type="evidence" value="ECO:0007669"/>
    <property type="project" value="TreeGrafter"/>
</dbReference>
<evidence type="ECO:0000256" key="11">
    <source>
        <dbReference type="ARBA" id="ARBA00022857"/>
    </source>
</evidence>
<dbReference type="NCBIfam" id="TIGR00179">
    <property type="entry name" value="murB"/>
    <property type="match status" value="1"/>
</dbReference>
<dbReference type="GO" id="GO:0009252">
    <property type="term" value="P:peptidoglycan biosynthetic process"/>
    <property type="evidence" value="ECO:0007669"/>
    <property type="project" value="UniProtKB-UniRule"/>
</dbReference>
<evidence type="ECO:0000256" key="13">
    <source>
        <dbReference type="ARBA" id="ARBA00022984"/>
    </source>
</evidence>
<organism evidence="21 22">
    <name type="scientific">Paludibacterium purpuratum</name>
    <dbReference type="NCBI Taxonomy" id="1144873"/>
    <lineage>
        <taxon>Bacteria</taxon>
        <taxon>Pseudomonadati</taxon>
        <taxon>Pseudomonadota</taxon>
        <taxon>Betaproteobacteria</taxon>
        <taxon>Neisseriales</taxon>
        <taxon>Chromobacteriaceae</taxon>
        <taxon>Paludibacterium</taxon>
    </lineage>
</organism>
<evidence type="ECO:0000256" key="10">
    <source>
        <dbReference type="ARBA" id="ARBA00022827"/>
    </source>
</evidence>
<keyword evidence="15 19" id="KW-0131">Cell cycle</keyword>
<name>A0A4R7BF18_9NEIS</name>
<sequence>MSLTFLDNAPLKTLNTFGLDARAAHFCRLEHQDDLPALLDSEPYRQGPVLWLGGGSNLLFTRDHPGLVVQVALSGRRLIADQGDSVVVEAAAGENWHQWVQYTLAQGWFGLENLSLIPGSVGACPVQNIGAYGVEVKDTLCEVICADLADSGRLVSLSNADCAFGYRDSLFKHEGGQRYLVCAVRFRLSRTPSLKTGYGDIERELQSMPSWPAPTPLDVSQAVVNIRSAKLPDPRKLGNAGSFFKNPVVPQADADALAARYPALPRYPAGNGQCKLAAGWLIEQSGFKGFRQGDAGVHERQALVLVNHGSASGREIRALAQAIQDEVERRFGVRLAPEPVII</sequence>
<evidence type="ECO:0000256" key="19">
    <source>
        <dbReference type="HAMAP-Rule" id="MF_00037"/>
    </source>
</evidence>
<dbReference type="InterPro" id="IPR016169">
    <property type="entry name" value="FAD-bd_PCMH_sub2"/>
</dbReference>
<keyword evidence="11 19" id="KW-0521">NADP</keyword>
<proteinExistence type="inferred from homology"/>
<dbReference type="InterPro" id="IPR006094">
    <property type="entry name" value="Oxid_FAD_bind_N"/>
</dbReference>
<dbReference type="AlphaFoldDB" id="A0A4R7BF18"/>
<keyword evidence="13 19" id="KW-0573">Peptidoglycan synthesis</keyword>
<evidence type="ECO:0000313" key="22">
    <source>
        <dbReference type="Proteomes" id="UP000295611"/>
    </source>
</evidence>
<dbReference type="OrthoDB" id="9804753at2"/>
<evidence type="ECO:0000256" key="8">
    <source>
        <dbReference type="ARBA" id="ARBA00022618"/>
    </source>
</evidence>
<evidence type="ECO:0000256" key="5">
    <source>
        <dbReference type="ARBA" id="ARBA00012518"/>
    </source>
</evidence>
<keyword evidence="7 19" id="KW-0963">Cytoplasm</keyword>
<dbReference type="EMBL" id="SNZP01000002">
    <property type="protein sequence ID" value="TDR82277.1"/>
    <property type="molecule type" value="Genomic_DNA"/>
</dbReference>
<dbReference type="SUPFAM" id="SSF56176">
    <property type="entry name" value="FAD-binding/transporter-associated domain-like"/>
    <property type="match status" value="1"/>
</dbReference>
<dbReference type="SUPFAM" id="SSF56194">
    <property type="entry name" value="Uridine diphospho-N-Acetylenolpyruvylglucosamine reductase, MurB, C-terminal domain"/>
    <property type="match status" value="1"/>
</dbReference>
<evidence type="ECO:0000256" key="4">
    <source>
        <dbReference type="ARBA" id="ARBA00004752"/>
    </source>
</evidence>
<gene>
    <name evidence="19" type="primary">murB</name>
    <name evidence="21" type="ORF">DFP86_102394</name>
</gene>
<dbReference type="InterPro" id="IPR016166">
    <property type="entry name" value="FAD-bd_PCMH"/>
</dbReference>
<keyword evidence="14 19" id="KW-0560">Oxidoreductase</keyword>
<dbReference type="Proteomes" id="UP000295611">
    <property type="component" value="Unassembled WGS sequence"/>
</dbReference>
<evidence type="ECO:0000313" key="21">
    <source>
        <dbReference type="EMBL" id="TDR82277.1"/>
    </source>
</evidence>
<keyword evidence="12 19" id="KW-0133">Cell shape</keyword>
<dbReference type="GO" id="GO:0071949">
    <property type="term" value="F:FAD binding"/>
    <property type="evidence" value="ECO:0007669"/>
    <property type="project" value="InterPro"/>
</dbReference>
<dbReference type="GO" id="GO:0051301">
    <property type="term" value="P:cell division"/>
    <property type="evidence" value="ECO:0007669"/>
    <property type="project" value="UniProtKB-KW"/>
</dbReference>